<name>M8AIP6_TRIUA</name>
<protein>
    <submittedName>
        <fullName evidence="1">Uncharacterized protein</fullName>
    </submittedName>
</protein>
<dbReference type="EMBL" id="KD106505">
    <property type="protein sequence ID" value="EMS60644.1"/>
    <property type="molecule type" value="Genomic_DNA"/>
</dbReference>
<sequence length="94" mass="10727">MAREPYPYDELIMEPAEPWPYSYDELVVMGPQPEEPFPFSDDGWWRQLEEDGGQPWSQFQEEEFLELFPIPLPDDDDPAAAAAAAGQPTPPCKI</sequence>
<organism evidence="1">
    <name type="scientific">Triticum urartu</name>
    <name type="common">Red wild einkorn</name>
    <name type="synonym">Crithodium urartu</name>
    <dbReference type="NCBI Taxonomy" id="4572"/>
    <lineage>
        <taxon>Eukaryota</taxon>
        <taxon>Viridiplantae</taxon>
        <taxon>Streptophyta</taxon>
        <taxon>Embryophyta</taxon>
        <taxon>Tracheophyta</taxon>
        <taxon>Spermatophyta</taxon>
        <taxon>Magnoliopsida</taxon>
        <taxon>Liliopsida</taxon>
        <taxon>Poales</taxon>
        <taxon>Poaceae</taxon>
        <taxon>BOP clade</taxon>
        <taxon>Pooideae</taxon>
        <taxon>Triticodae</taxon>
        <taxon>Triticeae</taxon>
        <taxon>Triticinae</taxon>
        <taxon>Triticum</taxon>
    </lineage>
</organism>
<gene>
    <name evidence="1" type="ORF">TRIUR3_18449</name>
</gene>
<accession>M8AIP6</accession>
<reference evidence="1" key="1">
    <citation type="journal article" date="2013" name="Nature">
        <title>Draft genome of the wheat A-genome progenitor Triticum urartu.</title>
        <authorList>
            <person name="Ling H.Q."/>
            <person name="Zhao S."/>
            <person name="Liu D."/>
            <person name="Wang J."/>
            <person name="Sun H."/>
            <person name="Zhang C."/>
            <person name="Fan H."/>
            <person name="Li D."/>
            <person name="Dong L."/>
            <person name="Tao Y."/>
            <person name="Gao C."/>
            <person name="Wu H."/>
            <person name="Li Y."/>
            <person name="Cui Y."/>
            <person name="Guo X."/>
            <person name="Zheng S."/>
            <person name="Wang B."/>
            <person name="Yu K."/>
            <person name="Liang Q."/>
            <person name="Yang W."/>
            <person name="Lou X."/>
            <person name="Chen J."/>
            <person name="Feng M."/>
            <person name="Jian J."/>
            <person name="Zhang X."/>
            <person name="Luo G."/>
            <person name="Jiang Y."/>
            <person name="Liu J."/>
            <person name="Wang Z."/>
            <person name="Sha Y."/>
            <person name="Zhang B."/>
            <person name="Wu H."/>
            <person name="Tang D."/>
            <person name="Shen Q."/>
            <person name="Xue P."/>
            <person name="Zou S."/>
            <person name="Wang X."/>
            <person name="Liu X."/>
            <person name="Wang F."/>
            <person name="Yang Y."/>
            <person name="An X."/>
            <person name="Dong Z."/>
            <person name="Zhang K."/>
            <person name="Zhang X."/>
            <person name="Luo M.C."/>
            <person name="Dvorak J."/>
            <person name="Tong Y."/>
            <person name="Wang J."/>
            <person name="Yang H."/>
            <person name="Li Z."/>
            <person name="Wang D."/>
            <person name="Zhang A."/>
            <person name="Wang J."/>
        </authorList>
    </citation>
    <scope>NUCLEOTIDE SEQUENCE</scope>
</reference>
<dbReference type="AlphaFoldDB" id="M8AIP6"/>
<evidence type="ECO:0000313" key="1">
    <source>
        <dbReference type="EMBL" id="EMS60644.1"/>
    </source>
</evidence>
<proteinExistence type="predicted"/>